<feature type="transmembrane region" description="Helical" evidence="8">
    <location>
        <begin position="64"/>
        <end position="83"/>
    </location>
</feature>
<feature type="transmembrane region" description="Helical" evidence="8">
    <location>
        <begin position="203"/>
        <end position="222"/>
    </location>
</feature>
<evidence type="ECO:0000256" key="1">
    <source>
        <dbReference type="ARBA" id="ARBA00004651"/>
    </source>
</evidence>
<dbReference type="Pfam" id="PF13231">
    <property type="entry name" value="PMT_2"/>
    <property type="match status" value="1"/>
</dbReference>
<dbReference type="RefSeq" id="WP_105092834.1">
    <property type="nucleotide sequence ID" value="NZ_PPDF01000008.1"/>
</dbReference>
<dbReference type="GO" id="GO:0009103">
    <property type="term" value="P:lipopolysaccharide biosynthetic process"/>
    <property type="evidence" value="ECO:0007669"/>
    <property type="project" value="UniProtKB-ARBA"/>
</dbReference>
<protein>
    <submittedName>
        <fullName evidence="10">Dolichyl-phosphate-mannose--protein mannosyltransferase</fullName>
    </submittedName>
</protein>
<dbReference type="GO" id="GO:0010041">
    <property type="term" value="P:response to iron(III) ion"/>
    <property type="evidence" value="ECO:0007669"/>
    <property type="project" value="TreeGrafter"/>
</dbReference>
<evidence type="ECO:0000256" key="4">
    <source>
        <dbReference type="ARBA" id="ARBA00022679"/>
    </source>
</evidence>
<feature type="transmembrane region" description="Helical" evidence="8">
    <location>
        <begin position="364"/>
        <end position="386"/>
    </location>
</feature>
<keyword evidence="2" id="KW-1003">Cell membrane</keyword>
<dbReference type="PANTHER" id="PTHR33908">
    <property type="entry name" value="MANNOSYLTRANSFERASE YKCB-RELATED"/>
    <property type="match status" value="1"/>
</dbReference>
<keyword evidence="4 10" id="KW-0808">Transferase</keyword>
<evidence type="ECO:0000256" key="7">
    <source>
        <dbReference type="ARBA" id="ARBA00023136"/>
    </source>
</evidence>
<feature type="transmembrane region" description="Helical" evidence="8">
    <location>
        <begin position="393"/>
        <end position="417"/>
    </location>
</feature>
<sequence>MKISRLTFVLFVFWLAFFMVANNVLPVTDPVESNYALTAKEMVLSGDWLSPQIYGTYWYDKPIMIYWLIALAFKVFGFADWVVRLPSAIFGALSVATMFQAMRSLSGRWLVGLVGSSILGTSLMFWAVAHGVITDMVLLYTSLMVMVFAYDGLNNNSSKSMIVAYVFSALGVLTKGPVALVLPGLILLVYVALYRSKQMLLRLFDWKGILAFLIVALPWYLYMYSTHGQDFVNGFLGLHNVTRATQSEHPEDNVWWYYIAIFLGASLPWTGAVIYGIIAGFKLRHKGYVYSLCWGIGTVLFYSLMATKYPLYTFISLVPFSALGTLGVLKALRPGRSRYVPWIIIGPTLLLWVAYVVASFFTPWGYYGLLYVFAGVSVLGLLWFWWSKQRYRLISVVVIGTMLISSVVVVEGLVPLIKQRSSVNILPVVEKYNGNVYYYNGYSTSVVYYTGHKVIRIKGDSSRWDDKDKLKQRSAEWDKKYLMEQVSEEDFVKCVAEGKQLMLVVPKGERKHFRQSAIAPYVGEYSETDTAEIYILNKRQSYIAE</sequence>
<feature type="transmembrane region" description="Helical" evidence="8">
    <location>
        <begin position="311"/>
        <end position="332"/>
    </location>
</feature>
<feature type="transmembrane region" description="Helical" evidence="8">
    <location>
        <begin position="109"/>
        <end position="129"/>
    </location>
</feature>
<evidence type="ECO:0000256" key="6">
    <source>
        <dbReference type="ARBA" id="ARBA00022989"/>
    </source>
</evidence>
<dbReference type="AlphaFoldDB" id="A0A2S7ZQF6"/>
<comment type="subcellular location">
    <subcellularLocation>
        <location evidence="1">Cell membrane</location>
        <topology evidence="1">Multi-pass membrane protein</topology>
    </subcellularLocation>
</comment>
<feature type="transmembrane region" description="Helical" evidence="8">
    <location>
        <begin position="165"/>
        <end position="191"/>
    </location>
</feature>
<evidence type="ECO:0000256" key="2">
    <source>
        <dbReference type="ARBA" id="ARBA00022475"/>
    </source>
</evidence>
<dbReference type="Proteomes" id="UP000238877">
    <property type="component" value="Unassembled WGS sequence"/>
</dbReference>
<dbReference type="GO" id="GO:0016763">
    <property type="term" value="F:pentosyltransferase activity"/>
    <property type="evidence" value="ECO:0007669"/>
    <property type="project" value="TreeGrafter"/>
</dbReference>
<evidence type="ECO:0000259" key="9">
    <source>
        <dbReference type="Pfam" id="PF13231"/>
    </source>
</evidence>
<name>A0A2S7ZQF6_9FIRM</name>
<comment type="caution">
    <text evidence="10">The sequence shown here is derived from an EMBL/GenBank/DDBJ whole genome shotgun (WGS) entry which is preliminary data.</text>
</comment>
<evidence type="ECO:0000256" key="5">
    <source>
        <dbReference type="ARBA" id="ARBA00022692"/>
    </source>
</evidence>
<keyword evidence="7 8" id="KW-0472">Membrane</keyword>
<feature type="transmembrane region" description="Helical" evidence="8">
    <location>
        <begin position="339"/>
        <end position="358"/>
    </location>
</feature>
<accession>A0A2S7ZQF6</accession>
<dbReference type="InterPro" id="IPR038731">
    <property type="entry name" value="RgtA/B/C-like"/>
</dbReference>
<keyword evidence="5 8" id="KW-0812">Transmembrane</keyword>
<feature type="transmembrane region" description="Helical" evidence="8">
    <location>
        <begin position="255"/>
        <end position="281"/>
    </location>
</feature>
<dbReference type="EMBL" id="PPDF01000008">
    <property type="protein sequence ID" value="PQL25424.1"/>
    <property type="molecule type" value="Genomic_DNA"/>
</dbReference>
<organism evidence="10 11">
    <name type="scientific">Veillonella tobetsuensis</name>
    <dbReference type="NCBI Taxonomy" id="1110546"/>
    <lineage>
        <taxon>Bacteria</taxon>
        <taxon>Bacillati</taxon>
        <taxon>Bacillota</taxon>
        <taxon>Negativicutes</taxon>
        <taxon>Veillonellales</taxon>
        <taxon>Veillonellaceae</taxon>
        <taxon>Veillonella</taxon>
    </lineage>
</organism>
<evidence type="ECO:0000313" key="10">
    <source>
        <dbReference type="EMBL" id="PQL25424.1"/>
    </source>
</evidence>
<evidence type="ECO:0000256" key="3">
    <source>
        <dbReference type="ARBA" id="ARBA00022676"/>
    </source>
</evidence>
<dbReference type="STRING" id="1110546.GCA_001078375_01826"/>
<reference evidence="10 11" key="1">
    <citation type="submission" date="2018-01" db="EMBL/GenBank/DDBJ databases">
        <title>Draft genome sequences of clinical isolates and type strains of oral Veillonella including Veillonella infantum sp., nov.</title>
        <authorList>
            <person name="Mashima I."/>
            <person name="Liao Y.-C."/>
            <person name="Sabharwal A."/>
            <person name="Haase E.M."/>
            <person name="Nakazawa F."/>
            <person name="Scannapieco F.A."/>
        </authorList>
    </citation>
    <scope>NUCLEOTIDE SEQUENCE [LARGE SCALE GENOMIC DNA]</scope>
    <source>
        <strain evidence="10 11">Y6</strain>
    </source>
</reference>
<dbReference type="GO" id="GO:0005886">
    <property type="term" value="C:plasma membrane"/>
    <property type="evidence" value="ECO:0007669"/>
    <property type="project" value="UniProtKB-SubCell"/>
</dbReference>
<dbReference type="InterPro" id="IPR050297">
    <property type="entry name" value="LipidA_mod_glycosyltrf_83"/>
</dbReference>
<feature type="transmembrane region" description="Helical" evidence="8">
    <location>
        <begin position="288"/>
        <end position="305"/>
    </location>
</feature>
<gene>
    <name evidence="10" type="ORF">VTHSUH11_04925</name>
</gene>
<proteinExistence type="predicted"/>
<feature type="domain" description="Glycosyltransferase RgtA/B/C/D-like" evidence="9">
    <location>
        <begin position="60"/>
        <end position="221"/>
    </location>
</feature>
<evidence type="ECO:0000256" key="8">
    <source>
        <dbReference type="SAM" id="Phobius"/>
    </source>
</evidence>
<keyword evidence="3 10" id="KW-0328">Glycosyltransferase</keyword>
<evidence type="ECO:0000313" key="11">
    <source>
        <dbReference type="Proteomes" id="UP000238877"/>
    </source>
</evidence>
<keyword evidence="6 8" id="KW-1133">Transmembrane helix</keyword>
<dbReference type="PANTHER" id="PTHR33908:SF3">
    <property type="entry name" value="UNDECAPRENYL PHOSPHATE-ALPHA-4-AMINO-4-DEOXY-L-ARABINOSE ARABINOSYL TRANSFERASE"/>
    <property type="match status" value="1"/>
</dbReference>